<keyword evidence="17" id="KW-1185">Reference proteome</keyword>
<organism evidence="16 17">
    <name type="scientific">Caulobacter hibisci</name>
    <dbReference type="NCBI Taxonomy" id="2035993"/>
    <lineage>
        <taxon>Bacteria</taxon>
        <taxon>Pseudomonadati</taxon>
        <taxon>Pseudomonadota</taxon>
        <taxon>Alphaproteobacteria</taxon>
        <taxon>Caulobacterales</taxon>
        <taxon>Caulobacteraceae</taxon>
        <taxon>Caulobacter</taxon>
    </lineage>
</organism>
<feature type="domain" description="Secretin/TonB short N-terminal" evidence="15">
    <location>
        <begin position="55"/>
        <end position="106"/>
    </location>
</feature>
<feature type="signal peptide" evidence="14">
    <location>
        <begin position="1"/>
        <end position="28"/>
    </location>
</feature>
<dbReference type="PANTHER" id="PTHR32552">
    <property type="entry name" value="FERRICHROME IRON RECEPTOR-RELATED"/>
    <property type="match status" value="1"/>
</dbReference>
<evidence type="ECO:0000256" key="13">
    <source>
        <dbReference type="SAM" id="MobiDB-lite"/>
    </source>
</evidence>
<keyword evidence="9 11" id="KW-0472">Membrane</keyword>
<dbReference type="EMBL" id="JADWOX010000011">
    <property type="protein sequence ID" value="MBI1685149.1"/>
    <property type="molecule type" value="Genomic_DNA"/>
</dbReference>
<feature type="compositionally biased region" description="Basic and acidic residues" evidence="13">
    <location>
        <begin position="711"/>
        <end position="742"/>
    </location>
</feature>
<keyword evidence="5 11" id="KW-0812">Transmembrane</keyword>
<dbReference type="InterPro" id="IPR039426">
    <property type="entry name" value="TonB-dep_rcpt-like"/>
</dbReference>
<evidence type="ECO:0000259" key="15">
    <source>
        <dbReference type="SMART" id="SM00965"/>
    </source>
</evidence>
<evidence type="ECO:0000256" key="6">
    <source>
        <dbReference type="ARBA" id="ARBA00023004"/>
    </source>
</evidence>
<dbReference type="InterPro" id="IPR036942">
    <property type="entry name" value="Beta-barrel_TonB_sf"/>
</dbReference>
<evidence type="ECO:0000256" key="5">
    <source>
        <dbReference type="ARBA" id="ARBA00022692"/>
    </source>
</evidence>
<evidence type="ECO:0000256" key="3">
    <source>
        <dbReference type="ARBA" id="ARBA00022452"/>
    </source>
</evidence>
<dbReference type="Gene3D" id="2.40.170.20">
    <property type="entry name" value="TonB-dependent receptor, beta-barrel domain"/>
    <property type="match status" value="1"/>
</dbReference>
<dbReference type="InterPro" id="IPR000531">
    <property type="entry name" value="Beta-barrel_TonB"/>
</dbReference>
<sequence length="756" mass="80923">MHSLRGLYRTTALAAAIAISLGANTALAQTRSYAFDIPAEPLSQALRDYGRATQQQLLFTEDLTAGKTASAVKGDLSAEAALQRLLAGTGLVSVRTERGAILLQRAPTAAPQSVAAAANAEAEALSEIVVTSQKRAENVQDVPLAISVVSGAQLERASVREFGDLVKVTPSLGIRQSDQPSAASISIRGIGSFAFTLAAEPSVAVQIDEVPVAFQARAFTDLADIERVEVLRGPQSTLYGKNASAGLINIVTRDPTAELTGRAAVTVTSDEEYRLGLTLSGPLSDTLRFRLNGSYSDFDGNVKNVVNGDTLNGSTNTTLRGKLVWRPTDKVSANLTLNYAKTDADPAFTYLRLSPNARLRGNATQTPAVVMPGITPGPDNLQTALNETPYARSEAFGQSLRVAWELPSEHSLVSVTSNDHFVTGDKLDSDRTASTLISNTGVGKSRANMLTQEVRLLSPSGGPVTYTVGLYYGSSTIKRAYKRGPVFSLADWKAAAGSQQMAAFGQLDWRVLPRTTATLGARAQREDIDYWFADLRAAAAWSGGAKDDVVTYRLGLKHEFTDDLMAFGSVSTGHKGQVYDLSTGFNQARADAGPVAPEKSLSFEAGLRSQLLDRRLTLNATVFHVDYDNLQSQGGRGRRRAAGPDQGRQVRGRGRRAGAGRHRPGRRRARPLAAAGLAVPRSAHHRPGRRRPGADRREHALPRRHGGPPGRRREDPPVHALVRRPDRDGGWRCDAPPDERGAALDADLPSPSDARG</sequence>
<dbReference type="InterPro" id="IPR011662">
    <property type="entry name" value="Secretin/TonB_short_N"/>
</dbReference>
<feature type="region of interest" description="Disordered" evidence="13">
    <location>
        <begin position="630"/>
        <end position="756"/>
    </location>
</feature>
<evidence type="ECO:0000256" key="1">
    <source>
        <dbReference type="ARBA" id="ARBA00004571"/>
    </source>
</evidence>
<keyword evidence="3 11" id="KW-1134">Transmembrane beta strand</keyword>
<dbReference type="RefSeq" id="WP_198577060.1">
    <property type="nucleotide sequence ID" value="NZ_JADWOX010000011.1"/>
</dbReference>
<evidence type="ECO:0000256" key="12">
    <source>
        <dbReference type="RuleBase" id="RU003357"/>
    </source>
</evidence>
<feature type="chain" id="PRO_5047131620" evidence="14">
    <location>
        <begin position="29"/>
        <end position="756"/>
    </location>
</feature>
<dbReference type="SUPFAM" id="SSF56935">
    <property type="entry name" value="Porins"/>
    <property type="match status" value="1"/>
</dbReference>
<comment type="subcellular location">
    <subcellularLocation>
        <location evidence="1 11">Cell outer membrane</location>
        <topology evidence="1 11">Multi-pass membrane protein</topology>
    </subcellularLocation>
</comment>
<comment type="caution">
    <text evidence="16">The sequence shown here is derived from an EMBL/GenBank/DDBJ whole genome shotgun (WGS) entry which is preliminary data.</text>
</comment>
<reference evidence="16 17" key="1">
    <citation type="submission" date="2020-11" db="EMBL/GenBank/DDBJ databases">
        <title>genome sequence of strain KACC 18849.</title>
        <authorList>
            <person name="Gao J."/>
            <person name="Zhang X."/>
        </authorList>
    </citation>
    <scope>NUCLEOTIDE SEQUENCE [LARGE SCALE GENOMIC DNA]</scope>
    <source>
        <strain evidence="16 17">KACC 18849</strain>
    </source>
</reference>
<dbReference type="Proteomes" id="UP000639859">
    <property type="component" value="Unassembled WGS sequence"/>
</dbReference>
<dbReference type="Gene3D" id="3.55.50.30">
    <property type="match status" value="1"/>
</dbReference>
<feature type="compositionally biased region" description="Basic residues" evidence="13">
    <location>
        <begin position="682"/>
        <end position="691"/>
    </location>
</feature>
<evidence type="ECO:0000256" key="14">
    <source>
        <dbReference type="SAM" id="SignalP"/>
    </source>
</evidence>
<dbReference type="InterPro" id="IPR012910">
    <property type="entry name" value="Plug_dom"/>
</dbReference>
<evidence type="ECO:0000256" key="8">
    <source>
        <dbReference type="ARBA" id="ARBA00023077"/>
    </source>
</evidence>
<protein>
    <submittedName>
        <fullName evidence="16">TonB-dependent receptor</fullName>
    </submittedName>
</protein>
<keyword evidence="2 11" id="KW-0813">Transport</keyword>
<feature type="compositionally biased region" description="Low complexity" evidence="13">
    <location>
        <begin position="671"/>
        <end position="681"/>
    </location>
</feature>
<keyword evidence="14" id="KW-0732">Signal</keyword>
<keyword evidence="4" id="KW-0410">Iron transport</keyword>
<keyword evidence="10 11" id="KW-0998">Cell outer membrane</keyword>
<gene>
    <name evidence="16" type="ORF">I4Q42_15870</name>
</gene>
<evidence type="ECO:0000256" key="4">
    <source>
        <dbReference type="ARBA" id="ARBA00022496"/>
    </source>
</evidence>
<dbReference type="PANTHER" id="PTHR32552:SF81">
    <property type="entry name" value="TONB-DEPENDENT OUTER MEMBRANE RECEPTOR"/>
    <property type="match status" value="1"/>
</dbReference>
<evidence type="ECO:0000313" key="17">
    <source>
        <dbReference type="Proteomes" id="UP000639859"/>
    </source>
</evidence>
<keyword evidence="6" id="KW-0408">Iron</keyword>
<keyword evidence="8 12" id="KW-0798">TonB box</keyword>
<keyword evidence="7" id="KW-0406">Ion transport</keyword>
<comment type="similarity">
    <text evidence="11 12">Belongs to the TonB-dependent receptor family.</text>
</comment>
<keyword evidence="16" id="KW-0675">Receptor</keyword>
<evidence type="ECO:0000313" key="16">
    <source>
        <dbReference type="EMBL" id="MBI1685149.1"/>
    </source>
</evidence>
<evidence type="ECO:0000256" key="2">
    <source>
        <dbReference type="ARBA" id="ARBA00022448"/>
    </source>
</evidence>
<evidence type="ECO:0000256" key="9">
    <source>
        <dbReference type="ARBA" id="ARBA00023136"/>
    </source>
</evidence>
<proteinExistence type="inferred from homology"/>
<name>A0ABS0T026_9CAUL</name>
<dbReference type="Pfam" id="PF07660">
    <property type="entry name" value="STN"/>
    <property type="match status" value="1"/>
</dbReference>
<evidence type="ECO:0000256" key="7">
    <source>
        <dbReference type="ARBA" id="ARBA00023065"/>
    </source>
</evidence>
<evidence type="ECO:0000256" key="10">
    <source>
        <dbReference type="ARBA" id="ARBA00023237"/>
    </source>
</evidence>
<dbReference type="SMART" id="SM00965">
    <property type="entry name" value="STN"/>
    <property type="match status" value="1"/>
</dbReference>
<dbReference type="Pfam" id="PF07715">
    <property type="entry name" value="Plug"/>
    <property type="match status" value="1"/>
</dbReference>
<evidence type="ECO:0000256" key="11">
    <source>
        <dbReference type="PROSITE-ProRule" id="PRU01360"/>
    </source>
</evidence>
<dbReference type="Pfam" id="PF00593">
    <property type="entry name" value="TonB_dep_Rec_b-barrel"/>
    <property type="match status" value="1"/>
</dbReference>
<accession>A0ABS0T026</accession>
<dbReference type="PROSITE" id="PS52016">
    <property type="entry name" value="TONB_DEPENDENT_REC_3"/>
    <property type="match status" value="1"/>
</dbReference>
<feature type="compositionally biased region" description="Basic residues" evidence="13">
    <location>
        <begin position="650"/>
        <end position="670"/>
    </location>
</feature>
<feature type="compositionally biased region" description="Basic and acidic residues" evidence="13">
    <location>
        <begin position="692"/>
        <end position="701"/>
    </location>
</feature>